<name>A0A1B0FHC3_GLOMM</name>
<dbReference type="PANTHER" id="PTHR12499">
    <property type="entry name" value="OPTIC ATROPHY 3 PROTEIN OPA3"/>
    <property type="match status" value="1"/>
</dbReference>
<organism evidence="5 6">
    <name type="scientific">Glossina morsitans morsitans</name>
    <name type="common">Savannah tsetse fly</name>
    <dbReference type="NCBI Taxonomy" id="37546"/>
    <lineage>
        <taxon>Eukaryota</taxon>
        <taxon>Metazoa</taxon>
        <taxon>Ecdysozoa</taxon>
        <taxon>Arthropoda</taxon>
        <taxon>Hexapoda</taxon>
        <taxon>Insecta</taxon>
        <taxon>Pterygota</taxon>
        <taxon>Neoptera</taxon>
        <taxon>Endopterygota</taxon>
        <taxon>Diptera</taxon>
        <taxon>Brachycera</taxon>
        <taxon>Muscomorpha</taxon>
        <taxon>Hippoboscoidea</taxon>
        <taxon>Glossinidae</taxon>
        <taxon>Glossina</taxon>
    </lineage>
</organism>
<evidence type="ECO:0000313" key="5">
    <source>
        <dbReference type="EnsemblMetazoa" id="GMOY003137-PA"/>
    </source>
</evidence>
<dbReference type="EnsemblMetazoa" id="GMOY003137-RA">
    <property type="protein sequence ID" value="GMOY003137-PA"/>
    <property type="gene ID" value="GMOY003137"/>
</dbReference>
<dbReference type="GO" id="GO:0005739">
    <property type="term" value="C:mitochondrion"/>
    <property type="evidence" value="ECO:0007669"/>
    <property type="project" value="TreeGrafter"/>
</dbReference>
<evidence type="ECO:0000256" key="4">
    <source>
        <dbReference type="SAM" id="Phobius"/>
    </source>
</evidence>
<dbReference type="Proteomes" id="UP000092444">
    <property type="component" value="Unassembled WGS sequence"/>
</dbReference>
<dbReference type="GO" id="GO:0019216">
    <property type="term" value="P:regulation of lipid metabolic process"/>
    <property type="evidence" value="ECO:0007669"/>
    <property type="project" value="TreeGrafter"/>
</dbReference>
<evidence type="ECO:0000256" key="1">
    <source>
        <dbReference type="ARBA" id="ARBA00007584"/>
    </source>
</evidence>
<keyword evidence="4" id="KW-1133">Transmembrane helix</keyword>
<sequence length="183" mass="21073">MVIGSFPVVKLACLALRQISLPIAQKIKDEAKRNPFFRNNICMPPAQFYHWTEVKMRMWGINLGRPIEVIRLNEATAIDLGANVLGELFVFAVGALALLYEYTRQLKKEARREKKLELEKVELRNRVAELYLRVEQKNAQLREISRIVVEFGATFETSSIPDSFTKATQTDLYQGNIKHIYNS</sequence>
<dbReference type="InterPro" id="IPR010754">
    <property type="entry name" value="OPA3-like"/>
</dbReference>
<dbReference type="PANTHER" id="PTHR12499:SF0">
    <property type="entry name" value="OPTIC ATROPHY 3 PROTEIN"/>
    <property type="match status" value="1"/>
</dbReference>
<evidence type="ECO:0000256" key="3">
    <source>
        <dbReference type="SAM" id="Coils"/>
    </source>
</evidence>
<keyword evidence="4" id="KW-0472">Membrane</keyword>
<evidence type="ECO:0000313" key="6">
    <source>
        <dbReference type="Proteomes" id="UP000092444"/>
    </source>
</evidence>
<feature type="transmembrane region" description="Helical" evidence="4">
    <location>
        <begin position="80"/>
        <end position="102"/>
    </location>
</feature>
<keyword evidence="4" id="KW-0812">Transmembrane</keyword>
<keyword evidence="2 3" id="KW-0175">Coiled coil</keyword>
<dbReference type="PhylomeDB" id="A0A1B0FHC3"/>
<comment type="similarity">
    <text evidence="1">Belongs to the OPA3 family.</text>
</comment>
<evidence type="ECO:0000256" key="2">
    <source>
        <dbReference type="ARBA" id="ARBA00023054"/>
    </source>
</evidence>
<accession>A0A1B0FHC3</accession>
<dbReference type="AlphaFoldDB" id="A0A1B0FHC3"/>
<dbReference type="Pfam" id="PF07047">
    <property type="entry name" value="OPA3"/>
    <property type="match status" value="1"/>
</dbReference>
<evidence type="ECO:0008006" key="7">
    <source>
        <dbReference type="Google" id="ProtNLM"/>
    </source>
</evidence>
<protein>
    <recommendedName>
        <fullName evidence="7">OPA3-like protein CG13603</fullName>
    </recommendedName>
</protein>
<dbReference type="EMBL" id="CCAG010002854">
    <property type="status" value="NOT_ANNOTATED_CDS"/>
    <property type="molecule type" value="Genomic_DNA"/>
</dbReference>
<keyword evidence="6" id="KW-1185">Reference proteome</keyword>
<proteinExistence type="inferred from homology"/>
<feature type="coiled-coil region" evidence="3">
    <location>
        <begin position="99"/>
        <end position="140"/>
    </location>
</feature>
<reference evidence="5" key="1">
    <citation type="submission" date="2020-05" db="UniProtKB">
        <authorList>
            <consortium name="EnsemblMetazoa"/>
        </authorList>
    </citation>
    <scope>IDENTIFICATION</scope>
    <source>
        <strain evidence="5">Yale</strain>
    </source>
</reference>